<dbReference type="AlphaFoldDB" id="A0A1E7F6L3"/>
<evidence type="ECO:0000313" key="2">
    <source>
        <dbReference type="EMBL" id="OEU13838.1"/>
    </source>
</evidence>
<keyword evidence="3" id="KW-1185">Reference proteome</keyword>
<gene>
    <name evidence="2" type="ORF">FRACYDRAFT_242190</name>
</gene>
<feature type="compositionally biased region" description="Basic and acidic residues" evidence="1">
    <location>
        <begin position="233"/>
        <end position="248"/>
    </location>
</feature>
<feature type="compositionally biased region" description="Basic and acidic residues" evidence="1">
    <location>
        <begin position="256"/>
        <end position="268"/>
    </location>
</feature>
<dbReference type="KEGG" id="fcy:FRACYDRAFT_242190"/>
<sequence>MSRRLPGMHVTGKSRLSNGSKAGRQLKIRATLLVLCLICVAFYVNNFASSTSILVSTNPDVPSTQPPTLTLSLELSFTKSGLGAMKNSSSAQDDSSSTKVKNVEIRKETKQLVEYPRACQSQKEKFPINWVMFFGDSNMRNTYVWWTTYLNKKRSKTNGTFVRGSTYGVDTAKDYARRWADQEVLFPPLQQLGENDVDQSVQRYSFRFLHGSGTEFVHDARNWDIPRTAAPKPKPEDISEMLRNRNETSVDGGGSGHEDKRNDEHDSMWEGRGWGGVPRWNEIDIVKNVVKGNPETLFIWAPLYVTDRTPERYNHYVEAALFSWSEPNLRTLDLWNMVQTLPKPHRGKSLYHVPAGGSYMKKFMSRIWNEVTLCSESNETLGVGG</sequence>
<evidence type="ECO:0000313" key="3">
    <source>
        <dbReference type="Proteomes" id="UP000095751"/>
    </source>
</evidence>
<reference evidence="2 3" key="1">
    <citation type="submission" date="2016-09" db="EMBL/GenBank/DDBJ databases">
        <title>Extensive genetic diversity and differential bi-allelic expression allows diatom success in the polar Southern Ocean.</title>
        <authorList>
            <consortium name="DOE Joint Genome Institute"/>
            <person name="Mock T."/>
            <person name="Otillar R.P."/>
            <person name="Strauss J."/>
            <person name="Dupont C."/>
            <person name="Frickenhaus S."/>
            <person name="Maumus F."/>
            <person name="Mcmullan M."/>
            <person name="Sanges R."/>
            <person name="Schmutz J."/>
            <person name="Toseland A."/>
            <person name="Valas R."/>
            <person name="Veluchamy A."/>
            <person name="Ward B.J."/>
            <person name="Allen A."/>
            <person name="Barry K."/>
            <person name="Falciatore A."/>
            <person name="Ferrante M."/>
            <person name="Fortunato A.E."/>
            <person name="Gloeckner G."/>
            <person name="Gruber A."/>
            <person name="Hipkin R."/>
            <person name="Janech M."/>
            <person name="Kroth P."/>
            <person name="Leese F."/>
            <person name="Lindquist E."/>
            <person name="Lyon B.R."/>
            <person name="Martin J."/>
            <person name="Mayer C."/>
            <person name="Parker M."/>
            <person name="Quesneville H."/>
            <person name="Raymond J."/>
            <person name="Uhlig C."/>
            <person name="Valentin K.U."/>
            <person name="Worden A.Z."/>
            <person name="Armbrust E.V."/>
            <person name="Bowler C."/>
            <person name="Green B."/>
            <person name="Moulton V."/>
            <person name="Van Oosterhout C."/>
            <person name="Grigoriev I."/>
        </authorList>
    </citation>
    <scope>NUCLEOTIDE SEQUENCE [LARGE SCALE GENOMIC DNA]</scope>
    <source>
        <strain evidence="2 3">CCMP1102</strain>
    </source>
</reference>
<dbReference type="EMBL" id="KV784361">
    <property type="protein sequence ID" value="OEU13838.1"/>
    <property type="molecule type" value="Genomic_DNA"/>
</dbReference>
<proteinExistence type="predicted"/>
<protein>
    <submittedName>
        <fullName evidence="2">Uncharacterized protein</fullName>
    </submittedName>
</protein>
<accession>A0A1E7F6L3</accession>
<dbReference type="InParanoid" id="A0A1E7F6L3"/>
<dbReference type="Proteomes" id="UP000095751">
    <property type="component" value="Unassembled WGS sequence"/>
</dbReference>
<organism evidence="2 3">
    <name type="scientific">Fragilariopsis cylindrus CCMP1102</name>
    <dbReference type="NCBI Taxonomy" id="635003"/>
    <lineage>
        <taxon>Eukaryota</taxon>
        <taxon>Sar</taxon>
        <taxon>Stramenopiles</taxon>
        <taxon>Ochrophyta</taxon>
        <taxon>Bacillariophyta</taxon>
        <taxon>Bacillariophyceae</taxon>
        <taxon>Bacillariophycidae</taxon>
        <taxon>Bacillariales</taxon>
        <taxon>Bacillariaceae</taxon>
        <taxon>Fragilariopsis</taxon>
    </lineage>
</organism>
<evidence type="ECO:0000256" key="1">
    <source>
        <dbReference type="SAM" id="MobiDB-lite"/>
    </source>
</evidence>
<feature type="region of interest" description="Disordered" evidence="1">
    <location>
        <begin position="226"/>
        <end position="268"/>
    </location>
</feature>
<name>A0A1E7F6L3_9STRA</name>